<proteinExistence type="predicted"/>
<dbReference type="Proteomes" id="UP000585507">
    <property type="component" value="Unassembled WGS sequence"/>
</dbReference>
<dbReference type="CDD" id="cd01392">
    <property type="entry name" value="HTH_LacI"/>
    <property type="match status" value="1"/>
</dbReference>
<keyword evidence="3" id="KW-0804">Transcription</keyword>
<keyword evidence="2" id="KW-0238">DNA-binding</keyword>
<dbReference type="Gene3D" id="1.10.260.40">
    <property type="entry name" value="lambda repressor-like DNA-binding domains"/>
    <property type="match status" value="1"/>
</dbReference>
<gene>
    <name evidence="5" type="ORF">GGD55_004589</name>
</gene>
<dbReference type="Pfam" id="PF13377">
    <property type="entry name" value="Peripla_BP_3"/>
    <property type="match status" value="1"/>
</dbReference>
<keyword evidence="1" id="KW-0805">Transcription regulation</keyword>
<dbReference type="InterPro" id="IPR010982">
    <property type="entry name" value="Lambda_DNA-bd_dom_sf"/>
</dbReference>
<evidence type="ECO:0000313" key="5">
    <source>
        <dbReference type="EMBL" id="MBB5537868.1"/>
    </source>
</evidence>
<dbReference type="Pfam" id="PF00356">
    <property type="entry name" value="LacI"/>
    <property type="match status" value="1"/>
</dbReference>
<protein>
    <submittedName>
        <fullName evidence="5">LacI family gluconate utilization system Gnt-I transcriptional repressor</fullName>
    </submittedName>
</protein>
<dbReference type="GO" id="GO:0000976">
    <property type="term" value="F:transcription cis-regulatory region binding"/>
    <property type="evidence" value="ECO:0007669"/>
    <property type="project" value="TreeGrafter"/>
</dbReference>
<dbReference type="SMART" id="SM00354">
    <property type="entry name" value="HTH_LACI"/>
    <property type="match status" value="1"/>
</dbReference>
<comment type="caution">
    <text evidence="5">The sequence shown here is derived from an EMBL/GenBank/DDBJ whole genome shotgun (WGS) entry which is preliminary data.</text>
</comment>
<dbReference type="GO" id="GO:0003700">
    <property type="term" value="F:DNA-binding transcription factor activity"/>
    <property type="evidence" value="ECO:0007669"/>
    <property type="project" value="TreeGrafter"/>
</dbReference>
<dbReference type="PANTHER" id="PTHR30146:SF33">
    <property type="entry name" value="TRANSCRIPTIONAL REGULATOR"/>
    <property type="match status" value="1"/>
</dbReference>
<dbReference type="PROSITE" id="PS00356">
    <property type="entry name" value="HTH_LACI_1"/>
    <property type="match status" value="1"/>
</dbReference>
<organism evidence="5 6">
    <name type="scientific">Rhizobium giardinii</name>
    <dbReference type="NCBI Taxonomy" id="56731"/>
    <lineage>
        <taxon>Bacteria</taxon>
        <taxon>Pseudomonadati</taxon>
        <taxon>Pseudomonadota</taxon>
        <taxon>Alphaproteobacteria</taxon>
        <taxon>Hyphomicrobiales</taxon>
        <taxon>Rhizobiaceae</taxon>
        <taxon>Rhizobium/Agrobacterium group</taxon>
        <taxon>Rhizobium</taxon>
    </lineage>
</organism>
<evidence type="ECO:0000256" key="3">
    <source>
        <dbReference type="ARBA" id="ARBA00023163"/>
    </source>
</evidence>
<dbReference type="InterPro" id="IPR046335">
    <property type="entry name" value="LacI/GalR-like_sensor"/>
</dbReference>
<accession>A0A7W8UEK2</accession>
<evidence type="ECO:0000313" key="6">
    <source>
        <dbReference type="Proteomes" id="UP000585507"/>
    </source>
</evidence>
<dbReference type="SUPFAM" id="SSF53822">
    <property type="entry name" value="Periplasmic binding protein-like I"/>
    <property type="match status" value="1"/>
</dbReference>
<dbReference type="PANTHER" id="PTHR30146">
    <property type="entry name" value="LACI-RELATED TRANSCRIPTIONAL REPRESSOR"/>
    <property type="match status" value="1"/>
</dbReference>
<evidence type="ECO:0000256" key="2">
    <source>
        <dbReference type="ARBA" id="ARBA00023125"/>
    </source>
</evidence>
<dbReference type="EMBL" id="JACHBK010000011">
    <property type="protein sequence ID" value="MBB5537868.1"/>
    <property type="molecule type" value="Genomic_DNA"/>
</dbReference>
<evidence type="ECO:0000259" key="4">
    <source>
        <dbReference type="PROSITE" id="PS50932"/>
    </source>
</evidence>
<dbReference type="RefSeq" id="WP_018329859.1">
    <property type="nucleotide sequence ID" value="NZ_JACHBK010000011.1"/>
</dbReference>
<dbReference type="PROSITE" id="PS50932">
    <property type="entry name" value="HTH_LACI_2"/>
    <property type="match status" value="1"/>
</dbReference>
<feature type="domain" description="HTH lacI-type" evidence="4">
    <location>
        <begin position="9"/>
        <end position="63"/>
    </location>
</feature>
<evidence type="ECO:0000256" key="1">
    <source>
        <dbReference type="ARBA" id="ARBA00023015"/>
    </source>
</evidence>
<reference evidence="5 6" key="1">
    <citation type="submission" date="2020-08" db="EMBL/GenBank/DDBJ databases">
        <title>Genomic Encyclopedia of Type Strains, Phase IV (KMG-V): Genome sequencing to study the core and pangenomes of soil and plant-associated prokaryotes.</title>
        <authorList>
            <person name="Whitman W."/>
        </authorList>
    </citation>
    <scope>NUCLEOTIDE SEQUENCE [LARGE SCALE GENOMIC DNA]</scope>
    <source>
        <strain evidence="5 6">SEMIA 4084</strain>
    </source>
</reference>
<dbReference type="Gene3D" id="3.40.50.2300">
    <property type="match status" value="2"/>
</dbReference>
<dbReference type="AlphaFoldDB" id="A0A7W8UEK2"/>
<dbReference type="SUPFAM" id="SSF47413">
    <property type="entry name" value="lambda repressor-like DNA-binding domains"/>
    <property type="match status" value="1"/>
</dbReference>
<dbReference type="InterPro" id="IPR000843">
    <property type="entry name" value="HTH_LacI"/>
</dbReference>
<dbReference type="CDD" id="cd01575">
    <property type="entry name" value="PBP1_GntR"/>
    <property type="match status" value="1"/>
</dbReference>
<name>A0A7W8UEK2_9HYPH</name>
<keyword evidence="6" id="KW-1185">Reference proteome</keyword>
<dbReference type="InterPro" id="IPR028082">
    <property type="entry name" value="Peripla_BP_I"/>
</dbReference>
<sequence length="340" mass="36607">MEEERGKVVTLLEVAAKAGVSRMTVSKVMRDVGNISEETRRRVRQAAHELGYLPNSLAGSLSSRSSRMVAVIIPSISDIVFSEVLSGVNAVLRPRGFQTFIGESHFDPSVEADLIRTMLSFRPAGLLLNGGMARSADAERLLAKRNCPAIQLWDCDNTDFDFGAGPSHAEAGHLVATHFLARGLRRVAYVGAELDKDLCARRRYLSLQSSLAAEGVDLVSMTSEEKPRQADTGRALAEQLIRTHPDIQAVHFLNDAMALGGLCYLHEAGIAIPDRVSVVGFNGTSIPNAVRTKLTTVDVPRVAIGKTAAQALLDILAKADVTGSWRAAIQLVQGNTTVKL</sequence>